<dbReference type="EMBL" id="LAQJ01000042">
    <property type="protein sequence ID" value="KKO20938.1"/>
    <property type="molecule type" value="Genomic_DNA"/>
</dbReference>
<reference evidence="1 2" key="1">
    <citation type="journal article" date="2013" name="BMC Microbiol.">
        <title>Identification of the type II cytochrome c maturation pathway in anammox bacteria by comparative genomics.</title>
        <authorList>
            <person name="Ferousi C."/>
            <person name="Speth D.R."/>
            <person name="Reimann J."/>
            <person name="Op den Camp H.J."/>
            <person name="Allen J.W."/>
            <person name="Keltjens J.T."/>
            <person name="Jetten M.S."/>
        </authorList>
    </citation>
    <scope>NUCLEOTIDE SEQUENCE [LARGE SCALE GENOMIC DNA]</scope>
    <source>
        <strain evidence="1">RU1</strain>
    </source>
</reference>
<dbReference type="AlphaFoldDB" id="A0A0M2UXW9"/>
<evidence type="ECO:0000313" key="1">
    <source>
        <dbReference type="EMBL" id="KKO20938.1"/>
    </source>
</evidence>
<accession>A0A0M2UXW9</accession>
<dbReference type="Proteomes" id="UP000034954">
    <property type="component" value="Unassembled WGS sequence"/>
</dbReference>
<evidence type="ECO:0000313" key="2">
    <source>
        <dbReference type="Proteomes" id="UP000034954"/>
    </source>
</evidence>
<keyword evidence="2" id="KW-1185">Reference proteome</keyword>
<proteinExistence type="predicted"/>
<comment type="caution">
    <text evidence="1">The sequence shown here is derived from an EMBL/GenBank/DDBJ whole genome shotgun (WGS) entry which is preliminary data.</text>
</comment>
<name>A0A0M2UXW9_9BACT</name>
<protein>
    <submittedName>
        <fullName evidence="1">Uncharacterized protein</fullName>
    </submittedName>
</protein>
<gene>
    <name evidence="1" type="ORF">BROFUL_00340</name>
</gene>
<organism evidence="1 2">
    <name type="scientific">Candidatus Brocadia fulgida</name>
    <dbReference type="NCBI Taxonomy" id="380242"/>
    <lineage>
        <taxon>Bacteria</taxon>
        <taxon>Pseudomonadati</taxon>
        <taxon>Planctomycetota</taxon>
        <taxon>Candidatus Brocadiia</taxon>
        <taxon>Candidatus Brocadiales</taxon>
        <taxon>Candidatus Brocadiaceae</taxon>
        <taxon>Candidatus Brocadia</taxon>
    </lineage>
</organism>
<sequence>MINLGCAILQPKGDMIHQVIVRRTEVRLHNAGEQRLATILVRGGTVAANGEAHGECNEV</sequence>